<reference evidence="1 2" key="1">
    <citation type="submission" date="2018-11" db="EMBL/GenBank/DDBJ databases">
        <title>Species Designations Belie Phenotypic and Genotypic Heterogeneity in Oral Streptococci.</title>
        <authorList>
            <person name="Velsko I."/>
        </authorList>
    </citation>
    <scope>NUCLEOTIDE SEQUENCE [LARGE SCALE GENOMIC DNA]</scope>
    <source>
        <strain evidence="1 2">BCC22</strain>
    </source>
</reference>
<name>A0A3R9N0E3_STRMT</name>
<sequence length="65" mass="7650">MANHSRKGLKMKKRVLIPSEELKVFLNEGKSINWIASYYGCDWSTVRARIYENPELLEVNHDTIR</sequence>
<accession>A0A3R9N0E3</accession>
<evidence type="ECO:0000313" key="1">
    <source>
        <dbReference type="EMBL" id="RSJ94230.1"/>
    </source>
</evidence>
<protein>
    <submittedName>
        <fullName evidence="1">Uncharacterized protein</fullName>
    </submittedName>
</protein>
<comment type="caution">
    <text evidence="1">The sequence shown here is derived from an EMBL/GenBank/DDBJ whole genome shotgun (WGS) entry which is preliminary data.</text>
</comment>
<dbReference type="Proteomes" id="UP000271520">
    <property type="component" value="Unassembled WGS sequence"/>
</dbReference>
<dbReference type="EMBL" id="RJPW01000001">
    <property type="protein sequence ID" value="RSJ94230.1"/>
    <property type="molecule type" value="Genomic_DNA"/>
</dbReference>
<organism evidence="1 2">
    <name type="scientific">Streptococcus mitis</name>
    <dbReference type="NCBI Taxonomy" id="28037"/>
    <lineage>
        <taxon>Bacteria</taxon>
        <taxon>Bacillati</taxon>
        <taxon>Bacillota</taxon>
        <taxon>Bacilli</taxon>
        <taxon>Lactobacillales</taxon>
        <taxon>Streptococcaceae</taxon>
        <taxon>Streptococcus</taxon>
        <taxon>Streptococcus mitis group</taxon>
    </lineage>
</organism>
<gene>
    <name evidence="1" type="ORF">D8788_01290</name>
</gene>
<dbReference type="AlphaFoldDB" id="A0A3R9N0E3"/>
<proteinExistence type="predicted"/>
<evidence type="ECO:0000313" key="2">
    <source>
        <dbReference type="Proteomes" id="UP000271520"/>
    </source>
</evidence>